<feature type="chain" id="PRO_5040109137" description="Phosphatidylethanolamine-binding protein" evidence="1">
    <location>
        <begin position="24"/>
        <end position="229"/>
    </location>
</feature>
<reference evidence="2" key="1">
    <citation type="submission" date="2021-12" db="EMBL/GenBank/DDBJ databases">
        <authorList>
            <person name="King R."/>
        </authorList>
    </citation>
    <scope>NUCLEOTIDE SEQUENCE</scope>
</reference>
<name>A0A9P0G0E6_BEMTA</name>
<evidence type="ECO:0000313" key="2">
    <source>
        <dbReference type="EMBL" id="CAH0769537.1"/>
    </source>
</evidence>
<dbReference type="EMBL" id="OU963864">
    <property type="protein sequence ID" value="CAH0769537.1"/>
    <property type="molecule type" value="Genomic_DNA"/>
</dbReference>
<keyword evidence="1" id="KW-0732">Signal</keyword>
<organism evidence="2 3">
    <name type="scientific">Bemisia tabaci</name>
    <name type="common">Sweetpotato whitefly</name>
    <name type="synonym">Aleurodes tabaci</name>
    <dbReference type="NCBI Taxonomy" id="7038"/>
    <lineage>
        <taxon>Eukaryota</taxon>
        <taxon>Metazoa</taxon>
        <taxon>Ecdysozoa</taxon>
        <taxon>Arthropoda</taxon>
        <taxon>Hexapoda</taxon>
        <taxon>Insecta</taxon>
        <taxon>Pterygota</taxon>
        <taxon>Neoptera</taxon>
        <taxon>Paraneoptera</taxon>
        <taxon>Hemiptera</taxon>
        <taxon>Sternorrhyncha</taxon>
        <taxon>Aleyrodoidea</taxon>
        <taxon>Aleyrodidae</taxon>
        <taxon>Aleyrodinae</taxon>
        <taxon>Bemisia</taxon>
    </lineage>
</organism>
<dbReference type="InterPro" id="IPR036610">
    <property type="entry name" value="PEBP-like_sf"/>
</dbReference>
<sequence length="229" mass="26413">MTQLIRSSYRMSELICIFSLVVCAKILLVATDGHDLAKEEESLHTEMRTRLIQYGIMPDVLNETPKHLVEVVYGEYYKIYFGNKVNPDFCSAPPKMTWPADPKKFYTLLMVDPDQPSRLTPTDREFLLWLLVNIPGQKRLLGHTCAEYRPPEPDPGTGPHRFVYVVYEQPMGKIKSKEPYSDVFQNDTRQRFNTKHFAEKYELGAPLAVNFFFGEKFSEENATTSKSTT</sequence>
<gene>
    <name evidence="2" type="ORF">BEMITA_LOCUS6516</name>
</gene>
<accession>A0A9P0G0E6</accession>
<dbReference type="InterPro" id="IPR035810">
    <property type="entry name" value="PEBP_euk"/>
</dbReference>
<dbReference type="PANTHER" id="PTHR11362:SF82">
    <property type="entry name" value="PHOSPHATIDYLETHANOLAMINE-BINDING PROTEIN 4"/>
    <property type="match status" value="1"/>
</dbReference>
<dbReference type="PANTHER" id="PTHR11362">
    <property type="entry name" value="PHOSPHATIDYLETHANOLAMINE-BINDING PROTEIN"/>
    <property type="match status" value="1"/>
</dbReference>
<feature type="signal peptide" evidence="1">
    <location>
        <begin position="1"/>
        <end position="23"/>
    </location>
</feature>
<evidence type="ECO:0000313" key="3">
    <source>
        <dbReference type="Proteomes" id="UP001152759"/>
    </source>
</evidence>
<dbReference type="Proteomes" id="UP001152759">
    <property type="component" value="Chromosome 3"/>
</dbReference>
<protein>
    <recommendedName>
        <fullName evidence="4">Phosphatidylethanolamine-binding protein</fullName>
    </recommendedName>
</protein>
<evidence type="ECO:0000256" key="1">
    <source>
        <dbReference type="SAM" id="SignalP"/>
    </source>
</evidence>
<evidence type="ECO:0008006" key="4">
    <source>
        <dbReference type="Google" id="ProtNLM"/>
    </source>
</evidence>
<dbReference type="CDD" id="cd00866">
    <property type="entry name" value="PEBP_euk"/>
    <property type="match status" value="1"/>
</dbReference>
<dbReference type="AlphaFoldDB" id="A0A9P0G0E6"/>
<keyword evidence="3" id="KW-1185">Reference proteome</keyword>
<dbReference type="Gene3D" id="3.90.280.10">
    <property type="entry name" value="PEBP-like"/>
    <property type="match status" value="1"/>
</dbReference>
<dbReference type="Pfam" id="PF01161">
    <property type="entry name" value="PBP"/>
    <property type="match status" value="1"/>
</dbReference>
<dbReference type="SUPFAM" id="SSF49777">
    <property type="entry name" value="PEBP-like"/>
    <property type="match status" value="1"/>
</dbReference>
<proteinExistence type="predicted"/>
<dbReference type="InterPro" id="IPR008914">
    <property type="entry name" value="PEBP"/>
</dbReference>